<protein>
    <recommendedName>
        <fullName evidence="4">MFS transporter</fullName>
    </recommendedName>
</protein>
<organism evidence="2 3">
    <name type="scientific">Paeniglutamicibacter cryotolerans</name>
    <dbReference type="NCBI Taxonomy" id="670079"/>
    <lineage>
        <taxon>Bacteria</taxon>
        <taxon>Bacillati</taxon>
        <taxon>Actinomycetota</taxon>
        <taxon>Actinomycetes</taxon>
        <taxon>Micrococcales</taxon>
        <taxon>Micrococcaceae</taxon>
        <taxon>Paeniglutamicibacter</taxon>
    </lineage>
</organism>
<comment type="caution">
    <text evidence="2">The sequence shown here is derived from an EMBL/GenBank/DDBJ whole genome shotgun (WGS) entry which is preliminary data.</text>
</comment>
<feature type="transmembrane region" description="Helical" evidence="1">
    <location>
        <begin position="20"/>
        <end position="37"/>
    </location>
</feature>
<sequence>MSEPPFSLRATALKVYAPSLLYSVGLGAVMPVIALSARERGASIAAAALVITLVGVGSLLSNVPPR</sequence>
<dbReference type="EMBL" id="JACHVS010000001">
    <property type="protein sequence ID" value="MBB2994112.1"/>
    <property type="molecule type" value="Genomic_DNA"/>
</dbReference>
<accession>A0A839QLP7</accession>
<evidence type="ECO:0000313" key="2">
    <source>
        <dbReference type="EMBL" id="MBB2994112.1"/>
    </source>
</evidence>
<dbReference type="AlphaFoldDB" id="A0A839QLP7"/>
<keyword evidence="1" id="KW-1133">Transmembrane helix</keyword>
<keyword evidence="1" id="KW-0812">Transmembrane</keyword>
<evidence type="ECO:0008006" key="4">
    <source>
        <dbReference type="Google" id="ProtNLM"/>
    </source>
</evidence>
<name>A0A839QLP7_9MICC</name>
<reference evidence="2 3" key="1">
    <citation type="submission" date="2020-08" db="EMBL/GenBank/DDBJ databases">
        <title>Sequencing the genomes of 1000 actinobacteria strains.</title>
        <authorList>
            <person name="Klenk H.-P."/>
        </authorList>
    </citation>
    <scope>NUCLEOTIDE SEQUENCE [LARGE SCALE GENOMIC DNA]</scope>
    <source>
        <strain evidence="2 3">DSM 22826</strain>
    </source>
</reference>
<keyword evidence="3" id="KW-1185">Reference proteome</keyword>
<proteinExistence type="predicted"/>
<keyword evidence="1" id="KW-0472">Membrane</keyword>
<feature type="transmembrane region" description="Helical" evidence="1">
    <location>
        <begin position="44"/>
        <end position="63"/>
    </location>
</feature>
<gene>
    <name evidence="2" type="ORF">E9229_000303</name>
</gene>
<evidence type="ECO:0000313" key="3">
    <source>
        <dbReference type="Proteomes" id="UP000523000"/>
    </source>
</evidence>
<evidence type="ECO:0000256" key="1">
    <source>
        <dbReference type="SAM" id="Phobius"/>
    </source>
</evidence>
<dbReference type="Proteomes" id="UP000523000">
    <property type="component" value="Unassembled WGS sequence"/>
</dbReference>